<proteinExistence type="predicted"/>
<organism evidence="2 3">
    <name type="scientific">Linum trigynum</name>
    <dbReference type="NCBI Taxonomy" id="586398"/>
    <lineage>
        <taxon>Eukaryota</taxon>
        <taxon>Viridiplantae</taxon>
        <taxon>Streptophyta</taxon>
        <taxon>Embryophyta</taxon>
        <taxon>Tracheophyta</taxon>
        <taxon>Spermatophyta</taxon>
        <taxon>Magnoliopsida</taxon>
        <taxon>eudicotyledons</taxon>
        <taxon>Gunneridae</taxon>
        <taxon>Pentapetalae</taxon>
        <taxon>rosids</taxon>
        <taxon>fabids</taxon>
        <taxon>Malpighiales</taxon>
        <taxon>Linaceae</taxon>
        <taxon>Linum</taxon>
    </lineage>
</organism>
<feature type="region of interest" description="Disordered" evidence="1">
    <location>
        <begin position="71"/>
        <end position="146"/>
    </location>
</feature>
<protein>
    <submittedName>
        <fullName evidence="2">Uncharacterized protein</fullName>
    </submittedName>
</protein>
<dbReference type="AlphaFoldDB" id="A0AAV2FWZ7"/>
<dbReference type="EMBL" id="OZ034820">
    <property type="protein sequence ID" value="CAL1402474.1"/>
    <property type="molecule type" value="Genomic_DNA"/>
</dbReference>
<feature type="compositionally biased region" description="Low complexity" evidence="1">
    <location>
        <begin position="120"/>
        <end position="131"/>
    </location>
</feature>
<evidence type="ECO:0000256" key="1">
    <source>
        <dbReference type="SAM" id="MobiDB-lite"/>
    </source>
</evidence>
<gene>
    <name evidence="2" type="ORF">LTRI10_LOCUS42469</name>
</gene>
<evidence type="ECO:0000313" key="2">
    <source>
        <dbReference type="EMBL" id="CAL1402474.1"/>
    </source>
</evidence>
<keyword evidence="3" id="KW-1185">Reference proteome</keyword>
<name>A0AAV2FWZ7_9ROSI</name>
<sequence>MLYNVPLDYSHLLLPHLYMFQYFEFQGHLPFGPIITRLISRLGISLDPFCITTPTVYITADDVLDEIAIAVEGEDAKDSDSDSDSMNSDESNEEGDFVEEEVEEEPAEEEDSEPEEEEPNQNIEVHWINSSDNDDDSSDSGSTPLEDVLAALRDAYGFD</sequence>
<accession>A0AAV2FWZ7</accession>
<feature type="compositionally biased region" description="Acidic residues" evidence="1">
    <location>
        <begin position="90"/>
        <end position="119"/>
    </location>
</feature>
<reference evidence="2 3" key="1">
    <citation type="submission" date="2024-04" db="EMBL/GenBank/DDBJ databases">
        <authorList>
            <person name="Fracassetti M."/>
        </authorList>
    </citation>
    <scope>NUCLEOTIDE SEQUENCE [LARGE SCALE GENOMIC DNA]</scope>
</reference>
<dbReference type="Proteomes" id="UP001497516">
    <property type="component" value="Chromosome 7"/>
</dbReference>
<evidence type="ECO:0000313" key="3">
    <source>
        <dbReference type="Proteomes" id="UP001497516"/>
    </source>
</evidence>